<feature type="region of interest" description="Disordered" evidence="7">
    <location>
        <begin position="1"/>
        <end position="146"/>
    </location>
</feature>
<keyword evidence="4" id="KW-0932">Cytokinin signaling pathway</keyword>
<evidence type="ECO:0000256" key="1">
    <source>
        <dbReference type="ARBA" id="ARBA00004496"/>
    </source>
</evidence>
<keyword evidence="9" id="KW-1185">Reference proteome</keyword>
<dbReference type="PANTHER" id="PTHR33347">
    <property type="entry name" value="OSJNBA0091C07.3 PROTEIN"/>
    <property type="match status" value="1"/>
</dbReference>
<evidence type="ECO:0000256" key="7">
    <source>
        <dbReference type="SAM" id="MobiDB-lite"/>
    </source>
</evidence>
<name>A0A0A0LUQ4_CUCSA</name>
<dbReference type="Proteomes" id="UP000029981">
    <property type="component" value="Chromosome 1"/>
</dbReference>
<dbReference type="InterPro" id="IPR044670">
    <property type="entry name" value="SOFL"/>
</dbReference>
<accession>A0A0A0LUQ4</accession>
<organism evidence="8 9">
    <name type="scientific">Cucumis sativus</name>
    <name type="common">Cucumber</name>
    <dbReference type="NCBI Taxonomy" id="3659"/>
    <lineage>
        <taxon>Eukaryota</taxon>
        <taxon>Viridiplantae</taxon>
        <taxon>Streptophyta</taxon>
        <taxon>Embryophyta</taxon>
        <taxon>Tracheophyta</taxon>
        <taxon>Spermatophyta</taxon>
        <taxon>Magnoliopsida</taxon>
        <taxon>eudicotyledons</taxon>
        <taxon>Gunneridae</taxon>
        <taxon>Pentapetalae</taxon>
        <taxon>rosids</taxon>
        <taxon>fabids</taxon>
        <taxon>Cucurbitales</taxon>
        <taxon>Cucurbitaceae</taxon>
        <taxon>Benincaseae</taxon>
        <taxon>Cucumis</taxon>
    </lineage>
</organism>
<keyword evidence="5" id="KW-0539">Nucleus</keyword>
<dbReference type="EMBL" id="CM002922">
    <property type="protein sequence ID" value="KGN63756.1"/>
    <property type="molecule type" value="Genomic_DNA"/>
</dbReference>
<reference evidence="8 9" key="4">
    <citation type="journal article" date="2011" name="BMC Genomics">
        <title>RNA-Seq improves annotation of protein-coding genes in the cucumber genome.</title>
        <authorList>
            <person name="Li Z."/>
            <person name="Zhang Z."/>
            <person name="Yan P."/>
            <person name="Huang S."/>
            <person name="Fei Z."/>
            <person name="Lin K."/>
        </authorList>
    </citation>
    <scope>NUCLEOTIDE SEQUENCE [LARGE SCALE GENOMIC DNA]</scope>
    <source>
        <strain evidence="9">cv. 9930</strain>
    </source>
</reference>
<dbReference type="PANTHER" id="PTHR33347:SF31">
    <property type="entry name" value="PROTEIN SOB FIVE-LIKE 1"/>
    <property type="match status" value="1"/>
</dbReference>
<sequence>MEPSQIFGVSEECHSSESGWTMYIGSPANDDSSDAASDDDDEDEEHKGYYYAANNHNDSDDDSMASDASSGPCHQKGNHNPFKGMKNPNGEMNFCLETTRTVRKPLMEKKKKQRAERKEVQVGQKPKTSVQSSSKVRKSILMSKRN</sequence>
<evidence type="ECO:0000313" key="8">
    <source>
        <dbReference type="EMBL" id="KGN63756.1"/>
    </source>
</evidence>
<dbReference type="OMA" id="TEECHSS"/>
<evidence type="ECO:0000256" key="5">
    <source>
        <dbReference type="ARBA" id="ARBA00023242"/>
    </source>
</evidence>
<evidence type="ECO:0000256" key="3">
    <source>
        <dbReference type="ARBA" id="ARBA00022712"/>
    </source>
</evidence>
<dbReference type="GO" id="GO:0009736">
    <property type="term" value="P:cytokinin-activated signaling pathway"/>
    <property type="evidence" value="ECO:0007669"/>
    <property type="project" value="UniProtKB-KW"/>
</dbReference>
<dbReference type="AlphaFoldDB" id="A0A0A0LUQ4"/>
<proteinExistence type="inferred from homology"/>
<evidence type="ECO:0000256" key="4">
    <source>
        <dbReference type="ARBA" id="ARBA00022864"/>
    </source>
</evidence>
<dbReference type="Gramene" id="KGN63756">
    <property type="protein sequence ID" value="KGN63756"/>
    <property type="gene ID" value="Csa_1G014530"/>
</dbReference>
<dbReference type="GO" id="GO:0009691">
    <property type="term" value="P:cytokinin biosynthetic process"/>
    <property type="evidence" value="ECO:0007669"/>
    <property type="project" value="UniProtKB-KW"/>
</dbReference>
<comment type="subcellular location">
    <subcellularLocation>
        <location evidence="1">Cytoplasm</location>
    </subcellularLocation>
</comment>
<gene>
    <name evidence="8" type="ORF">Csa_1G014530</name>
</gene>
<evidence type="ECO:0000256" key="2">
    <source>
        <dbReference type="ARBA" id="ARBA00022490"/>
    </source>
</evidence>
<reference evidence="8 9" key="2">
    <citation type="journal article" date="2009" name="PLoS ONE">
        <title>An integrated genetic and cytogenetic map of the cucumber genome.</title>
        <authorList>
            <person name="Ren Y."/>
            <person name="Zhang Z."/>
            <person name="Liu J."/>
            <person name="Staub J.E."/>
            <person name="Han Y."/>
            <person name="Cheng Z."/>
            <person name="Li X."/>
            <person name="Lu J."/>
            <person name="Miao H."/>
            <person name="Kang H."/>
            <person name="Xie B."/>
            <person name="Gu X."/>
            <person name="Wang X."/>
            <person name="Du Y."/>
            <person name="Jin W."/>
            <person name="Huang S."/>
        </authorList>
    </citation>
    <scope>NUCLEOTIDE SEQUENCE [LARGE SCALE GENOMIC DNA]</scope>
    <source>
        <strain evidence="9">cv. 9930</strain>
    </source>
</reference>
<comment type="similarity">
    <text evidence="6">Belongs to the SOFL plant protein family.</text>
</comment>
<keyword evidence="2" id="KW-0963">Cytoplasm</keyword>
<protein>
    <submittedName>
        <fullName evidence="8">Uncharacterized protein</fullName>
    </submittedName>
</protein>
<feature type="compositionally biased region" description="Acidic residues" evidence="7">
    <location>
        <begin position="31"/>
        <end position="44"/>
    </location>
</feature>
<dbReference type="GO" id="GO:0005737">
    <property type="term" value="C:cytoplasm"/>
    <property type="evidence" value="ECO:0007669"/>
    <property type="project" value="UniProtKB-SubCell"/>
</dbReference>
<reference evidence="8 9" key="1">
    <citation type="journal article" date="2009" name="Nat. Genet.">
        <title>The genome of the cucumber, Cucumis sativus L.</title>
        <authorList>
            <person name="Huang S."/>
            <person name="Li R."/>
            <person name="Zhang Z."/>
            <person name="Li L."/>
            <person name="Gu X."/>
            <person name="Fan W."/>
            <person name="Lucas W.J."/>
            <person name="Wang X."/>
            <person name="Xie B."/>
            <person name="Ni P."/>
            <person name="Ren Y."/>
            <person name="Zhu H."/>
            <person name="Li J."/>
            <person name="Lin K."/>
            <person name="Jin W."/>
            <person name="Fei Z."/>
            <person name="Li G."/>
            <person name="Staub J."/>
            <person name="Kilian A."/>
            <person name="van der Vossen E.A."/>
            <person name="Wu Y."/>
            <person name="Guo J."/>
            <person name="He J."/>
            <person name="Jia Z."/>
            <person name="Ren Y."/>
            <person name="Tian G."/>
            <person name="Lu Y."/>
            <person name="Ruan J."/>
            <person name="Qian W."/>
            <person name="Wang M."/>
            <person name="Huang Q."/>
            <person name="Li B."/>
            <person name="Xuan Z."/>
            <person name="Cao J."/>
            <person name="Asan"/>
            <person name="Wu Z."/>
            <person name="Zhang J."/>
            <person name="Cai Q."/>
            <person name="Bai Y."/>
            <person name="Zhao B."/>
            <person name="Han Y."/>
            <person name="Li Y."/>
            <person name="Li X."/>
            <person name="Wang S."/>
            <person name="Shi Q."/>
            <person name="Liu S."/>
            <person name="Cho W.K."/>
            <person name="Kim J.Y."/>
            <person name="Xu Y."/>
            <person name="Heller-Uszynska K."/>
            <person name="Miao H."/>
            <person name="Cheng Z."/>
            <person name="Zhang S."/>
            <person name="Wu J."/>
            <person name="Yang Y."/>
            <person name="Kang H."/>
            <person name="Li M."/>
            <person name="Liang H."/>
            <person name="Ren X."/>
            <person name="Shi Z."/>
            <person name="Wen M."/>
            <person name="Jian M."/>
            <person name="Yang H."/>
            <person name="Zhang G."/>
            <person name="Yang Z."/>
            <person name="Chen R."/>
            <person name="Liu S."/>
            <person name="Li J."/>
            <person name="Ma L."/>
            <person name="Liu H."/>
            <person name="Zhou Y."/>
            <person name="Zhao J."/>
            <person name="Fang X."/>
            <person name="Li G."/>
            <person name="Fang L."/>
            <person name="Li Y."/>
            <person name="Liu D."/>
            <person name="Zheng H."/>
            <person name="Zhang Y."/>
            <person name="Qin N."/>
            <person name="Li Z."/>
            <person name="Yang G."/>
            <person name="Yang S."/>
            <person name="Bolund L."/>
            <person name="Kristiansen K."/>
            <person name="Zheng H."/>
            <person name="Li S."/>
            <person name="Zhang X."/>
            <person name="Yang H."/>
            <person name="Wang J."/>
            <person name="Sun R."/>
            <person name="Zhang B."/>
            <person name="Jiang S."/>
            <person name="Wang J."/>
            <person name="Du Y."/>
            <person name="Li S."/>
        </authorList>
    </citation>
    <scope>NUCLEOTIDE SEQUENCE [LARGE SCALE GENOMIC DNA]</scope>
    <source>
        <strain evidence="9">cv. 9930</strain>
    </source>
</reference>
<keyword evidence="3" id="KW-0203">Cytokinin biosynthesis</keyword>
<evidence type="ECO:0000256" key="6">
    <source>
        <dbReference type="ARBA" id="ARBA00024199"/>
    </source>
</evidence>
<reference evidence="8 9" key="3">
    <citation type="journal article" date="2010" name="BMC Genomics">
        <title>Transcriptome sequencing and comparative analysis of cucumber flowers with different sex types.</title>
        <authorList>
            <person name="Guo S."/>
            <person name="Zheng Y."/>
            <person name="Joung J.G."/>
            <person name="Liu S."/>
            <person name="Zhang Z."/>
            <person name="Crasta O.R."/>
            <person name="Sobral B.W."/>
            <person name="Xu Y."/>
            <person name="Huang S."/>
            <person name="Fei Z."/>
        </authorList>
    </citation>
    <scope>NUCLEOTIDE SEQUENCE [LARGE SCALE GENOMIC DNA]</scope>
    <source>
        <strain evidence="9">cv. 9930</strain>
    </source>
</reference>
<evidence type="ECO:0000313" key="9">
    <source>
        <dbReference type="Proteomes" id="UP000029981"/>
    </source>
</evidence>